<reference evidence="1 2" key="1">
    <citation type="submission" date="2013-01" db="EMBL/GenBank/DDBJ databases">
        <authorList>
            <person name="Harkins D.M."/>
            <person name="Durkin A.S."/>
            <person name="Brinkac L.M."/>
            <person name="Haft D.H."/>
            <person name="Selengut J.D."/>
            <person name="Sanka R."/>
            <person name="DePew J."/>
            <person name="Purushe J."/>
            <person name="Matthias M.A."/>
            <person name="Vinetz J.M."/>
            <person name="Sutton G.G."/>
            <person name="Nierman W.C."/>
            <person name="Fouts D.E."/>
        </authorList>
    </citation>
    <scope>NUCLEOTIDE SEQUENCE [LARGE SCALE GENOMIC DNA]</scope>
    <source>
        <strain evidence="1 2">ZUN142</strain>
    </source>
</reference>
<gene>
    <name evidence="1" type="ORF">LEP1GSC186_3834</name>
</gene>
<organism evidence="1 2">
    <name type="scientific">Leptospira noguchii serovar Autumnalis str. ZUN142</name>
    <dbReference type="NCBI Taxonomy" id="1085540"/>
    <lineage>
        <taxon>Bacteria</taxon>
        <taxon>Pseudomonadati</taxon>
        <taxon>Spirochaetota</taxon>
        <taxon>Spirochaetia</taxon>
        <taxon>Leptospirales</taxon>
        <taxon>Leptospiraceae</taxon>
        <taxon>Leptospira</taxon>
    </lineage>
</organism>
<proteinExistence type="predicted"/>
<dbReference type="EMBL" id="AHOP02000050">
    <property type="protein sequence ID" value="EMO39754.1"/>
    <property type="molecule type" value="Genomic_DNA"/>
</dbReference>
<evidence type="ECO:0000313" key="1">
    <source>
        <dbReference type="EMBL" id="EMO39754.1"/>
    </source>
</evidence>
<name>M6UFA6_9LEPT</name>
<protein>
    <submittedName>
        <fullName evidence="1">Uncharacterized protein</fullName>
    </submittedName>
</protein>
<evidence type="ECO:0000313" key="2">
    <source>
        <dbReference type="Proteomes" id="UP000012153"/>
    </source>
</evidence>
<accession>M6UFA6</accession>
<comment type="caution">
    <text evidence="1">The sequence shown here is derived from an EMBL/GenBank/DDBJ whole genome shotgun (WGS) entry which is preliminary data.</text>
</comment>
<dbReference type="Proteomes" id="UP000012153">
    <property type="component" value="Unassembled WGS sequence"/>
</dbReference>
<sequence>MGTTANPQFTKKLSKLGTHSKLNHKKRTFKKNAMRLNPWELLQIHRLQKNFQN</sequence>
<dbReference type="AlphaFoldDB" id="M6UFA6"/>